<feature type="region of interest" description="Disordered" evidence="4">
    <location>
        <begin position="78"/>
        <end position="130"/>
    </location>
</feature>
<dbReference type="EMBL" id="CAMAPF010000976">
    <property type="protein sequence ID" value="CAH9133472.1"/>
    <property type="molecule type" value="Genomic_DNA"/>
</dbReference>
<comment type="caution">
    <text evidence="6">The sequence shown here is derived from an EMBL/GenBank/DDBJ whole genome shotgun (WGS) entry which is preliminary data.</text>
</comment>
<proteinExistence type="predicted"/>
<sequence length="172" mass="19212">MEDLWEDINLSSLHHLKPPAPHGVALHEFLGRPFAAQNTPPPPSLSLCSNVPEIHFSCGPADAHTSVLPHLYSVSPDGRRIAASSPVSSGRRKRVHQSPNTPADHRHKRMMKNREAAARSRARKEAHTSALEQEVKLLLKEKSKLIEEYQELRIEADSHKNCKLCRTSSAPF</sequence>
<dbReference type="PROSITE" id="PS00036">
    <property type="entry name" value="BZIP_BASIC"/>
    <property type="match status" value="1"/>
</dbReference>
<keyword evidence="3" id="KW-0539">Nucleus</keyword>
<dbReference type="InterPro" id="IPR043452">
    <property type="entry name" value="BZIP46-like"/>
</dbReference>
<dbReference type="SMART" id="SM00338">
    <property type="entry name" value="BRLZ"/>
    <property type="match status" value="1"/>
</dbReference>
<evidence type="ECO:0000256" key="1">
    <source>
        <dbReference type="ARBA" id="ARBA00004123"/>
    </source>
</evidence>
<dbReference type="GO" id="GO:0003700">
    <property type="term" value="F:DNA-binding transcription factor activity"/>
    <property type="evidence" value="ECO:0007669"/>
    <property type="project" value="InterPro"/>
</dbReference>
<evidence type="ECO:0000256" key="4">
    <source>
        <dbReference type="SAM" id="MobiDB-lite"/>
    </source>
</evidence>
<evidence type="ECO:0000259" key="5">
    <source>
        <dbReference type="PROSITE" id="PS50217"/>
    </source>
</evidence>
<dbReference type="PANTHER" id="PTHR22952:SF433">
    <property type="entry name" value="PROTEIN FD"/>
    <property type="match status" value="1"/>
</dbReference>
<evidence type="ECO:0000313" key="6">
    <source>
        <dbReference type="EMBL" id="CAH9133472.1"/>
    </source>
</evidence>
<protein>
    <recommendedName>
        <fullName evidence="5">BZIP domain-containing protein</fullName>
    </recommendedName>
</protein>
<dbReference type="GO" id="GO:0045893">
    <property type="term" value="P:positive regulation of DNA-templated transcription"/>
    <property type="evidence" value="ECO:0007669"/>
    <property type="project" value="InterPro"/>
</dbReference>
<evidence type="ECO:0000256" key="3">
    <source>
        <dbReference type="ARBA" id="ARBA00023242"/>
    </source>
</evidence>
<dbReference type="PROSITE" id="PS50217">
    <property type="entry name" value="BZIP"/>
    <property type="match status" value="1"/>
</dbReference>
<organism evidence="6 7">
    <name type="scientific">Cuscuta epithymum</name>
    <dbReference type="NCBI Taxonomy" id="186058"/>
    <lineage>
        <taxon>Eukaryota</taxon>
        <taxon>Viridiplantae</taxon>
        <taxon>Streptophyta</taxon>
        <taxon>Embryophyta</taxon>
        <taxon>Tracheophyta</taxon>
        <taxon>Spermatophyta</taxon>
        <taxon>Magnoliopsida</taxon>
        <taxon>eudicotyledons</taxon>
        <taxon>Gunneridae</taxon>
        <taxon>Pentapetalae</taxon>
        <taxon>asterids</taxon>
        <taxon>lamiids</taxon>
        <taxon>Solanales</taxon>
        <taxon>Convolvulaceae</taxon>
        <taxon>Cuscuteae</taxon>
        <taxon>Cuscuta</taxon>
        <taxon>Cuscuta subgen. Cuscuta</taxon>
    </lineage>
</organism>
<dbReference type="AlphaFoldDB" id="A0AAV0FDT4"/>
<reference evidence="6" key="1">
    <citation type="submission" date="2022-07" db="EMBL/GenBank/DDBJ databases">
        <authorList>
            <person name="Macas J."/>
            <person name="Novak P."/>
            <person name="Neumann P."/>
        </authorList>
    </citation>
    <scope>NUCLEOTIDE SEQUENCE</scope>
</reference>
<keyword evidence="7" id="KW-1185">Reference proteome</keyword>
<dbReference type="InterPro" id="IPR046347">
    <property type="entry name" value="bZIP_sf"/>
</dbReference>
<dbReference type="Pfam" id="PF00170">
    <property type="entry name" value="bZIP_1"/>
    <property type="match status" value="1"/>
</dbReference>
<keyword evidence="2" id="KW-0238">DNA-binding</keyword>
<dbReference type="InterPro" id="IPR004827">
    <property type="entry name" value="bZIP"/>
</dbReference>
<dbReference type="GO" id="GO:0005634">
    <property type="term" value="C:nucleus"/>
    <property type="evidence" value="ECO:0007669"/>
    <property type="project" value="UniProtKB-SubCell"/>
</dbReference>
<feature type="compositionally biased region" description="Basic and acidic residues" evidence="4">
    <location>
        <begin position="112"/>
        <end position="130"/>
    </location>
</feature>
<gene>
    <name evidence="6" type="ORF">CEPIT_LOCUS32972</name>
</gene>
<comment type="subcellular location">
    <subcellularLocation>
        <location evidence="1">Nucleus</location>
    </subcellularLocation>
</comment>
<name>A0AAV0FDT4_9ASTE</name>
<dbReference type="Gene3D" id="1.20.5.170">
    <property type="match status" value="1"/>
</dbReference>
<evidence type="ECO:0000313" key="7">
    <source>
        <dbReference type="Proteomes" id="UP001152523"/>
    </source>
</evidence>
<dbReference type="PANTHER" id="PTHR22952">
    <property type="entry name" value="CAMP-RESPONSE ELEMENT BINDING PROTEIN-RELATED"/>
    <property type="match status" value="1"/>
</dbReference>
<accession>A0AAV0FDT4</accession>
<dbReference type="Proteomes" id="UP001152523">
    <property type="component" value="Unassembled WGS sequence"/>
</dbReference>
<evidence type="ECO:0000256" key="2">
    <source>
        <dbReference type="ARBA" id="ARBA00023125"/>
    </source>
</evidence>
<dbReference type="GO" id="GO:0003677">
    <property type="term" value="F:DNA binding"/>
    <property type="evidence" value="ECO:0007669"/>
    <property type="project" value="UniProtKB-KW"/>
</dbReference>
<dbReference type="SUPFAM" id="SSF57959">
    <property type="entry name" value="Leucine zipper domain"/>
    <property type="match status" value="1"/>
</dbReference>
<feature type="domain" description="BZIP" evidence="5">
    <location>
        <begin position="103"/>
        <end position="161"/>
    </location>
</feature>